<dbReference type="RefSeq" id="WP_302039451.1">
    <property type="nucleotide sequence ID" value="NZ_JAUKPO010000013.1"/>
</dbReference>
<dbReference type="InterPro" id="IPR011009">
    <property type="entry name" value="Kinase-like_dom_sf"/>
</dbReference>
<keyword evidence="4" id="KW-0067">ATP-binding</keyword>
<sequence length="543" mass="62281">MNEYSIKELIREDGMGKVYLAHHLPSATLVTIRVLPPSLVNENVYQNLENLQAALTALNHPAIARFYTCLRQDDQVYLISEHILATPLCQYLKTSGYTLSEEKIWDLFSQLTDAFQYAHSRGVLHMAICPENILVTPAEEVKILDFGMASLWVNQVDKAVELENLNIFPVQYRSPEHVQGENLDARSDIYLLGLLFFELLTRQCAYPPVLSTEEINNKIRQHSLPPIKLYTKAFGHSYTMQAIIDKATAKNPFYRFQDFQELKETFLEEKDERETLIVQQLMQEVNDRSLLSASENISTIKLARRRERVKRIGQSLVVLTLMAGALALGINVKNTASREATLSLNEEAETRDTLDKQPETPTKPVDSTKLPSAVVPSPSELAQATKEAESEQTATMHEKQPSKTPQTAVAHAGFSMETSPVVSVSPEQLQNRIEDFYAALRSKELNLATNFYAPRLTQFFSEQNVNEKKLHKLLLTAWKRTPEDKHEILWDTFRYSQDADGMYTLEFYMNYVYRRANKNWRKRKIFTQIRMDQNLQIFSMTGD</sequence>
<evidence type="ECO:0000256" key="4">
    <source>
        <dbReference type="ARBA" id="ARBA00022840"/>
    </source>
</evidence>
<dbReference type="CDD" id="cd14014">
    <property type="entry name" value="STKc_PknB_like"/>
    <property type="match status" value="1"/>
</dbReference>
<comment type="caution">
    <text evidence="7">The sequence shown here is derived from an EMBL/GenBank/DDBJ whole genome shotgun (WGS) entry which is preliminary data.</text>
</comment>
<reference evidence="7" key="1">
    <citation type="submission" date="2023-07" db="EMBL/GenBank/DDBJ databases">
        <title>The genome sequence of Rhodocytophaga aerolata KACC 12507.</title>
        <authorList>
            <person name="Zhang X."/>
        </authorList>
    </citation>
    <scope>NUCLEOTIDE SEQUENCE</scope>
    <source>
        <strain evidence="7">KACC 12507</strain>
    </source>
</reference>
<name>A0ABT8R980_9BACT</name>
<feature type="compositionally biased region" description="Basic and acidic residues" evidence="5">
    <location>
        <begin position="348"/>
        <end position="358"/>
    </location>
</feature>
<proteinExistence type="predicted"/>
<dbReference type="Pfam" id="PF00069">
    <property type="entry name" value="Pkinase"/>
    <property type="match status" value="1"/>
</dbReference>
<evidence type="ECO:0000313" key="8">
    <source>
        <dbReference type="Proteomes" id="UP001168528"/>
    </source>
</evidence>
<dbReference type="GO" id="GO:0016301">
    <property type="term" value="F:kinase activity"/>
    <property type="evidence" value="ECO:0007669"/>
    <property type="project" value="UniProtKB-KW"/>
</dbReference>
<keyword evidence="3 7" id="KW-0418">Kinase</keyword>
<evidence type="ECO:0000256" key="2">
    <source>
        <dbReference type="ARBA" id="ARBA00022741"/>
    </source>
</evidence>
<evidence type="ECO:0000256" key="3">
    <source>
        <dbReference type="ARBA" id="ARBA00022777"/>
    </source>
</evidence>
<dbReference type="Proteomes" id="UP001168528">
    <property type="component" value="Unassembled WGS sequence"/>
</dbReference>
<keyword evidence="7" id="KW-0560">Oxidoreductase</keyword>
<dbReference type="InterPro" id="IPR000719">
    <property type="entry name" value="Prot_kinase_dom"/>
</dbReference>
<dbReference type="SUPFAM" id="SSF56112">
    <property type="entry name" value="Protein kinase-like (PK-like)"/>
    <property type="match status" value="1"/>
</dbReference>
<protein>
    <submittedName>
        <fullName evidence="7">Protein kinase</fullName>
    </submittedName>
</protein>
<keyword evidence="2" id="KW-0547">Nucleotide-binding</keyword>
<evidence type="ECO:0000256" key="1">
    <source>
        <dbReference type="ARBA" id="ARBA00022679"/>
    </source>
</evidence>
<keyword evidence="8" id="KW-1185">Reference proteome</keyword>
<dbReference type="PANTHER" id="PTHR43289">
    <property type="entry name" value="MITOGEN-ACTIVATED PROTEIN KINASE KINASE KINASE 20-RELATED"/>
    <property type="match status" value="1"/>
</dbReference>
<organism evidence="7 8">
    <name type="scientific">Rhodocytophaga aerolata</name>
    <dbReference type="NCBI Taxonomy" id="455078"/>
    <lineage>
        <taxon>Bacteria</taxon>
        <taxon>Pseudomonadati</taxon>
        <taxon>Bacteroidota</taxon>
        <taxon>Cytophagia</taxon>
        <taxon>Cytophagales</taxon>
        <taxon>Rhodocytophagaceae</taxon>
        <taxon>Rhodocytophaga</taxon>
    </lineage>
</organism>
<dbReference type="Gene3D" id="1.10.510.10">
    <property type="entry name" value="Transferase(Phosphotransferase) domain 1"/>
    <property type="match status" value="1"/>
</dbReference>
<dbReference type="PROSITE" id="PS50011">
    <property type="entry name" value="PROTEIN_KINASE_DOM"/>
    <property type="match status" value="1"/>
</dbReference>
<feature type="region of interest" description="Disordered" evidence="5">
    <location>
        <begin position="342"/>
        <end position="409"/>
    </location>
</feature>
<accession>A0ABT8R980</accession>
<keyword evidence="7" id="KW-0223">Dioxygenase</keyword>
<feature type="domain" description="Protein kinase" evidence="6">
    <location>
        <begin position="4"/>
        <end position="267"/>
    </location>
</feature>
<dbReference type="EMBL" id="JAUKPO010000013">
    <property type="protein sequence ID" value="MDO1448651.1"/>
    <property type="molecule type" value="Genomic_DNA"/>
</dbReference>
<dbReference type="GO" id="GO:0051213">
    <property type="term" value="F:dioxygenase activity"/>
    <property type="evidence" value="ECO:0007669"/>
    <property type="project" value="UniProtKB-KW"/>
</dbReference>
<evidence type="ECO:0000259" key="6">
    <source>
        <dbReference type="PROSITE" id="PS50011"/>
    </source>
</evidence>
<evidence type="ECO:0000313" key="7">
    <source>
        <dbReference type="EMBL" id="MDO1448651.1"/>
    </source>
</evidence>
<keyword evidence="1" id="KW-0808">Transferase</keyword>
<dbReference type="PANTHER" id="PTHR43289:SF6">
    <property type="entry name" value="SERINE_THREONINE-PROTEIN KINASE NEKL-3"/>
    <property type="match status" value="1"/>
</dbReference>
<gene>
    <name evidence="7" type="ORF">Q0590_20410</name>
</gene>
<evidence type="ECO:0000256" key="5">
    <source>
        <dbReference type="SAM" id="MobiDB-lite"/>
    </source>
</evidence>